<evidence type="ECO:0000256" key="7">
    <source>
        <dbReference type="ARBA" id="ARBA00048117"/>
    </source>
</evidence>
<sequence length="343" mass="36822">MKVLGIESSCDECSAAVVEDGKRILSNVVATQIPFHAVYDGVVPEIASRKHTEWIARVVKEVLETAGEAPDGIDGVAATARPGLLGSLLVGLSFAKAFAWARDLPFIAVDHMLAHLYAANLTENDPDYPFLGLLVSGGHTIICRVDGFDAVTVLGTTIDDAVGEAFDKVSKYYGFGYPGGAYIDRLAVKGDPAAFRFPLPNLHKGEHRYDVSYSGLKTAVINQLEQFRRKDGPRGPAEVTPENIAASFQKTAVDILLRSVFRAAEDTGLTTVVAGGGVAANSYLRSALAERKDLRCIFPPLDLCGDNGAMIAGLGYQYLKRGDRSPLSETASARVRGFKKQYP</sequence>
<dbReference type="PANTHER" id="PTHR11735:SF6">
    <property type="entry name" value="TRNA N6-ADENOSINE THREONYLCARBAMOYLTRANSFERASE, MITOCHONDRIAL"/>
    <property type="match status" value="1"/>
</dbReference>
<dbReference type="InterPro" id="IPR017861">
    <property type="entry name" value="KAE1/TsaD"/>
</dbReference>
<feature type="binding site" evidence="8">
    <location>
        <position position="184"/>
    </location>
    <ligand>
        <name>substrate</name>
    </ligand>
</feature>
<dbReference type="InterPro" id="IPR000905">
    <property type="entry name" value="Gcp-like_dom"/>
</dbReference>
<organism evidence="10 11">
    <name type="scientific">Breznakiella homolactica</name>
    <dbReference type="NCBI Taxonomy" id="2798577"/>
    <lineage>
        <taxon>Bacteria</taxon>
        <taxon>Pseudomonadati</taxon>
        <taxon>Spirochaetota</taxon>
        <taxon>Spirochaetia</taxon>
        <taxon>Spirochaetales</taxon>
        <taxon>Breznakiellaceae</taxon>
        <taxon>Breznakiella</taxon>
    </lineage>
</organism>
<reference evidence="10" key="1">
    <citation type="submission" date="2021-01" db="EMBL/GenBank/DDBJ databases">
        <title>Description of Breznakiella homolactica.</title>
        <authorList>
            <person name="Song Y."/>
            <person name="Brune A."/>
        </authorList>
    </citation>
    <scope>NUCLEOTIDE SEQUENCE</scope>
    <source>
        <strain evidence="10">RmG30</strain>
    </source>
</reference>
<feature type="binding site" evidence="8">
    <location>
        <position position="167"/>
    </location>
    <ligand>
        <name>substrate</name>
    </ligand>
</feature>
<comment type="catalytic activity">
    <reaction evidence="7 8">
        <text>L-threonylcarbamoyladenylate + adenosine(37) in tRNA = N(6)-L-threonylcarbamoyladenosine(37) in tRNA + AMP + H(+)</text>
        <dbReference type="Rhea" id="RHEA:37059"/>
        <dbReference type="Rhea" id="RHEA-COMP:10162"/>
        <dbReference type="Rhea" id="RHEA-COMP:10163"/>
        <dbReference type="ChEBI" id="CHEBI:15378"/>
        <dbReference type="ChEBI" id="CHEBI:73682"/>
        <dbReference type="ChEBI" id="CHEBI:74411"/>
        <dbReference type="ChEBI" id="CHEBI:74418"/>
        <dbReference type="ChEBI" id="CHEBI:456215"/>
        <dbReference type="EC" id="2.3.1.234"/>
    </reaction>
</comment>
<evidence type="ECO:0000256" key="8">
    <source>
        <dbReference type="HAMAP-Rule" id="MF_01445"/>
    </source>
</evidence>
<keyword evidence="2 8" id="KW-0808">Transferase</keyword>
<dbReference type="KEGG" id="bhc:JFL75_20680"/>
<feature type="binding site" evidence="8">
    <location>
        <position position="281"/>
    </location>
    <ligand>
        <name>substrate</name>
    </ligand>
</feature>
<evidence type="ECO:0000256" key="5">
    <source>
        <dbReference type="ARBA" id="ARBA00023004"/>
    </source>
</evidence>
<dbReference type="GO" id="GO:0061711">
    <property type="term" value="F:tRNA N(6)-L-threonylcarbamoyladenine synthase activity"/>
    <property type="evidence" value="ECO:0007669"/>
    <property type="project" value="UniProtKB-EC"/>
</dbReference>
<evidence type="ECO:0000259" key="9">
    <source>
        <dbReference type="Pfam" id="PF00814"/>
    </source>
</evidence>
<evidence type="ECO:0000256" key="6">
    <source>
        <dbReference type="ARBA" id="ARBA00023315"/>
    </source>
</evidence>
<dbReference type="InterPro" id="IPR043129">
    <property type="entry name" value="ATPase_NBD"/>
</dbReference>
<comment type="cofactor">
    <cofactor evidence="8">
        <name>Fe(2+)</name>
        <dbReference type="ChEBI" id="CHEBI:29033"/>
    </cofactor>
    <text evidence="8">Binds 1 Fe(2+) ion per subunit.</text>
</comment>
<dbReference type="SUPFAM" id="SSF53067">
    <property type="entry name" value="Actin-like ATPase domain"/>
    <property type="match status" value="1"/>
</dbReference>
<dbReference type="InterPro" id="IPR022450">
    <property type="entry name" value="TsaD"/>
</dbReference>
<dbReference type="CDD" id="cd24133">
    <property type="entry name" value="ASKHA_NBD_TsaD_bac"/>
    <property type="match status" value="1"/>
</dbReference>
<keyword evidence="1 8" id="KW-0963">Cytoplasm</keyword>
<dbReference type="PANTHER" id="PTHR11735">
    <property type="entry name" value="TRNA N6-ADENOSINE THREONYLCARBAMOYLTRANSFERASE"/>
    <property type="match status" value="1"/>
</dbReference>
<keyword evidence="11" id="KW-1185">Reference proteome</keyword>
<dbReference type="GO" id="GO:0005506">
    <property type="term" value="F:iron ion binding"/>
    <property type="evidence" value="ECO:0007669"/>
    <property type="project" value="UniProtKB-UniRule"/>
</dbReference>
<dbReference type="FunFam" id="3.30.420.40:FF:000040">
    <property type="entry name" value="tRNA N6-adenosine threonylcarbamoyltransferase"/>
    <property type="match status" value="1"/>
</dbReference>
<feature type="binding site" evidence="8">
    <location>
        <position position="180"/>
    </location>
    <ligand>
        <name>substrate</name>
    </ligand>
</feature>
<feature type="domain" description="Gcp-like" evidence="9">
    <location>
        <begin position="24"/>
        <end position="312"/>
    </location>
</feature>
<dbReference type="RefSeq" id="WP_215626619.1">
    <property type="nucleotide sequence ID" value="NZ_CP067089.2"/>
</dbReference>
<protein>
    <recommendedName>
        <fullName evidence="8">tRNA N6-adenosine threonylcarbamoyltransferase</fullName>
        <ecNumber evidence="8">2.3.1.234</ecNumber>
    </recommendedName>
    <alternativeName>
        <fullName evidence="8">N6-L-threonylcarbamoyladenine synthase</fullName>
        <shortName evidence="8">t(6)A synthase</shortName>
    </alternativeName>
    <alternativeName>
        <fullName evidence="8">t(6)A37 threonylcarbamoyladenosine biosynthesis protein TsaD</fullName>
    </alternativeName>
    <alternativeName>
        <fullName evidence="8">tRNA threonylcarbamoyladenosine biosynthesis protein TsaD</fullName>
    </alternativeName>
</protein>
<comment type="function">
    <text evidence="8">Required for the formation of a threonylcarbamoyl group on adenosine at position 37 (t(6)A37) in tRNAs that read codons beginning with adenine. Is involved in the transfer of the threonylcarbamoyl moiety of threonylcarbamoyl-AMP (TC-AMP) to the N6 group of A37, together with TsaE and TsaB. TsaD likely plays a direct catalytic role in this reaction.</text>
</comment>
<dbReference type="EMBL" id="CP067089">
    <property type="protein sequence ID" value="QQO09313.1"/>
    <property type="molecule type" value="Genomic_DNA"/>
</dbReference>
<dbReference type="NCBIfam" id="TIGR00329">
    <property type="entry name" value="gcp_kae1"/>
    <property type="match status" value="1"/>
</dbReference>
<proteinExistence type="inferred from homology"/>
<keyword evidence="6 8" id="KW-0012">Acyltransferase</keyword>
<keyword evidence="3 8" id="KW-0819">tRNA processing</keyword>
<evidence type="ECO:0000313" key="10">
    <source>
        <dbReference type="EMBL" id="QQO09313.1"/>
    </source>
</evidence>
<evidence type="ECO:0000256" key="2">
    <source>
        <dbReference type="ARBA" id="ARBA00022679"/>
    </source>
</evidence>
<keyword evidence="5 8" id="KW-0408">Iron</keyword>
<dbReference type="GO" id="GO:0005737">
    <property type="term" value="C:cytoplasm"/>
    <property type="evidence" value="ECO:0007669"/>
    <property type="project" value="UniProtKB-SubCell"/>
</dbReference>
<dbReference type="FunFam" id="3.30.420.40:FF:000012">
    <property type="entry name" value="tRNA N6-adenosine threonylcarbamoyltransferase"/>
    <property type="match status" value="1"/>
</dbReference>
<dbReference type="NCBIfam" id="TIGR03723">
    <property type="entry name" value="T6A_TsaD_YgjD"/>
    <property type="match status" value="1"/>
</dbReference>
<dbReference type="HAMAP" id="MF_01445">
    <property type="entry name" value="TsaD"/>
    <property type="match status" value="1"/>
</dbReference>
<dbReference type="Proteomes" id="UP000595917">
    <property type="component" value="Chromosome"/>
</dbReference>
<comment type="subcellular location">
    <subcellularLocation>
        <location evidence="8">Cytoplasm</location>
    </subcellularLocation>
</comment>
<feature type="binding site" evidence="8">
    <location>
        <begin position="134"/>
        <end position="138"/>
    </location>
    <ligand>
        <name>substrate</name>
    </ligand>
</feature>
<feature type="binding site" evidence="8">
    <location>
        <position position="111"/>
    </location>
    <ligand>
        <name>Fe cation</name>
        <dbReference type="ChEBI" id="CHEBI:24875"/>
    </ligand>
</feature>
<evidence type="ECO:0000256" key="3">
    <source>
        <dbReference type="ARBA" id="ARBA00022694"/>
    </source>
</evidence>
<dbReference type="Pfam" id="PF00814">
    <property type="entry name" value="TsaD"/>
    <property type="match status" value="1"/>
</dbReference>
<dbReference type="GO" id="GO:0002949">
    <property type="term" value="P:tRNA threonylcarbamoyladenosine modification"/>
    <property type="evidence" value="ECO:0007669"/>
    <property type="project" value="UniProtKB-UniRule"/>
</dbReference>
<accession>A0A7T7XN65</accession>
<evidence type="ECO:0000256" key="1">
    <source>
        <dbReference type="ARBA" id="ARBA00022490"/>
    </source>
</evidence>
<dbReference type="AlphaFoldDB" id="A0A7T7XN65"/>
<dbReference type="EC" id="2.3.1.234" evidence="8"/>
<comment type="similarity">
    <text evidence="8">Belongs to the KAE1 / TsaD family.</text>
</comment>
<keyword evidence="4 8" id="KW-0479">Metal-binding</keyword>
<dbReference type="Gene3D" id="3.30.420.40">
    <property type="match status" value="2"/>
</dbReference>
<feature type="binding site" evidence="8">
    <location>
        <position position="115"/>
    </location>
    <ligand>
        <name>Fe cation</name>
        <dbReference type="ChEBI" id="CHEBI:24875"/>
    </ligand>
</feature>
<evidence type="ECO:0000313" key="11">
    <source>
        <dbReference type="Proteomes" id="UP000595917"/>
    </source>
</evidence>
<gene>
    <name evidence="8 10" type="primary">tsaD</name>
    <name evidence="10" type="ORF">JFL75_20680</name>
</gene>
<feature type="binding site" evidence="8">
    <location>
        <position position="306"/>
    </location>
    <ligand>
        <name>Fe cation</name>
        <dbReference type="ChEBI" id="CHEBI:24875"/>
    </ligand>
</feature>
<name>A0A7T7XN65_9SPIR</name>
<dbReference type="PRINTS" id="PR00789">
    <property type="entry name" value="OSIALOPTASE"/>
</dbReference>
<evidence type="ECO:0000256" key="4">
    <source>
        <dbReference type="ARBA" id="ARBA00022723"/>
    </source>
</evidence>